<dbReference type="Gene3D" id="3.30.465.10">
    <property type="match status" value="1"/>
</dbReference>
<comment type="similarity">
    <text evidence="2">Belongs to the oxygen-dependent FAD-linked oxidoreductase family.</text>
</comment>
<protein>
    <submittedName>
        <fullName evidence="7">Putative FAD oxidase</fullName>
    </submittedName>
</protein>
<dbReference type="AlphaFoldDB" id="A0A1Z1CE33"/>
<dbReference type="InterPro" id="IPR016169">
    <property type="entry name" value="FAD-bd_PCMH_sub2"/>
</dbReference>
<dbReference type="GO" id="GO:0016491">
    <property type="term" value="F:oxidoreductase activity"/>
    <property type="evidence" value="ECO:0007669"/>
    <property type="project" value="UniProtKB-KW"/>
</dbReference>
<evidence type="ECO:0000313" key="8">
    <source>
        <dbReference type="EMBL" id="AUW31039.1"/>
    </source>
</evidence>
<dbReference type="InterPro" id="IPR050416">
    <property type="entry name" value="FAD-linked_Oxidoreductase"/>
</dbReference>
<keyword evidence="5" id="KW-0560">Oxidoreductase</keyword>
<accession>A0A1Z1CE33</accession>
<dbReference type="SUPFAM" id="SSF56176">
    <property type="entry name" value="FAD-binding/transporter-associated domain-like"/>
    <property type="match status" value="1"/>
</dbReference>
<dbReference type="PANTHER" id="PTHR42973:SF39">
    <property type="entry name" value="FAD-BINDING PCMH-TYPE DOMAIN-CONTAINING PROTEIN"/>
    <property type="match status" value="1"/>
</dbReference>
<evidence type="ECO:0000256" key="2">
    <source>
        <dbReference type="ARBA" id="ARBA00005466"/>
    </source>
</evidence>
<dbReference type="EMBL" id="MG777489">
    <property type="protein sequence ID" value="AUW31039.1"/>
    <property type="molecule type" value="Genomic_DNA"/>
</dbReference>
<feature type="domain" description="FAD-binding PCMH-type" evidence="6">
    <location>
        <begin position="74"/>
        <end position="245"/>
    </location>
</feature>
<dbReference type="Pfam" id="PF01565">
    <property type="entry name" value="FAD_binding_4"/>
    <property type="match status" value="1"/>
</dbReference>
<proteinExistence type="inferred from homology"/>
<evidence type="ECO:0000256" key="4">
    <source>
        <dbReference type="ARBA" id="ARBA00022827"/>
    </source>
</evidence>
<keyword evidence="3" id="KW-0285">Flavoprotein</keyword>
<dbReference type="GO" id="GO:0071949">
    <property type="term" value="F:FAD binding"/>
    <property type="evidence" value="ECO:0007669"/>
    <property type="project" value="InterPro"/>
</dbReference>
<dbReference type="InterPro" id="IPR016167">
    <property type="entry name" value="FAD-bd_PCMH_sub1"/>
</dbReference>
<reference evidence="8" key="2">
    <citation type="submission" date="2017-12" db="EMBL/GenBank/DDBJ databases">
        <title>Genome Sequencing Reveals a Rich Biosynthetic Potential.</title>
        <authorList>
            <person name="Bertrand R.L."/>
            <person name="Abdel-Hameed M.E."/>
            <person name="Sorensen J.L."/>
        </authorList>
    </citation>
    <scope>NUCLEOTIDE SEQUENCE</scope>
</reference>
<dbReference type="InterPro" id="IPR036318">
    <property type="entry name" value="FAD-bd_PCMH-like_sf"/>
</dbReference>
<name>A0A1Z1CE33_CLAUC</name>
<comment type="cofactor">
    <cofactor evidence="1">
        <name>FAD</name>
        <dbReference type="ChEBI" id="CHEBI:57692"/>
    </cofactor>
</comment>
<dbReference type="PROSITE" id="PS51387">
    <property type="entry name" value="FAD_PCMH"/>
    <property type="match status" value="1"/>
</dbReference>
<reference evidence="7" key="1">
    <citation type="submission" date="2016-05" db="EMBL/GenBank/DDBJ databases">
        <title>Lichen genome sequencing reveals its rich biosynthetic potential.</title>
        <authorList>
            <person name="Bertrand R.L."/>
            <person name="Abdel-Hameed M."/>
            <person name="Sorensen J.L."/>
        </authorList>
    </citation>
    <scope>NUCLEOTIDE SEQUENCE</scope>
</reference>
<dbReference type="Gene3D" id="3.40.462.20">
    <property type="match status" value="1"/>
</dbReference>
<dbReference type="EMBL" id="KX264259">
    <property type="protein sequence ID" value="ANM86442.1"/>
    <property type="molecule type" value="Genomic_DNA"/>
</dbReference>
<evidence type="ECO:0000256" key="5">
    <source>
        <dbReference type="ARBA" id="ARBA00023002"/>
    </source>
</evidence>
<organism evidence="7">
    <name type="scientific">Cladonia uncialis subsp. uncialis</name>
    <dbReference type="NCBI Taxonomy" id="180999"/>
    <lineage>
        <taxon>Eukaryota</taxon>
        <taxon>Fungi</taxon>
        <taxon>Dikarya</taxon>
        <taxon>Ascomycota</taxon>
        <taxon>Pezizomycotina</taxon>
        <taxon>Lecanoromycetes</taxon>
        <taxon>OSLEUM clade</taxon>
        <taxon>Lecanoromycetidae</taxon>
        <taxon>Lecanorales</taxon>
        <taxon>Lecanorineae</taxon>
        <taxon>Cladoniaceae</taxon>
        <taxon>Cladonia</taxon>
    </lineage>
</organism>
<evidence type="ECO:0000256" key="3">
    <source>
        <dbReference type="ARBA" id="ARBA00022630"/>
    </source>
</evidence>
<evidence type="ECO:0000259" key="6">
    <source>
        <dbReference type="PROSITE" id="PS51387"/>
    </source>
</evidence>
<dbReference type="Gene3D" id="3.30.43.10">
    <property type="entry name" value="Uridine Diphospho-n-acetylenolpyruvylglucosamine Reductase, domain 2"/>
    <property type="match status" value="1"/>
</dbReference>
<sequence>MNEREDESSYGPATPYTLDSLVRDLKRTLASSKVLTPDSEEYLDSIKRWSDSVEERAVRPFQIGSIIVFEVKPADSERQAIVVYVDSAQDIASTILLSRKYSTSFAVAGGKHSSSGASSSNGGLVIDLAKMRKVEIDPLTKTAKVQGGCIWQDVDDAAGDYGLAMVGGTVNHTGVGGLTLGGGYGWLSGRYGLTIDSLLQVQIVLADGSIKTASKDENPDLFWAVRGAGHAFGVVTEFVFKTHEQKHEVWAGQMIWPASTKLDAVVDFANGLLAKSDPDSAMVMGVTAPPFMTEPAVVATVFHNGPQRTAEHIFKTLLDLQPLKNTAERRPYRDVNGMMNHAVSYGGRKFSKGACFVPRLSADFVRSLLVDMQRLHQTVPGSRRSILLFEFFYPEEWCKTPNDAMAFANRGPHQNLMIGPFWDNAEDDQKVRLWAKQIAKKAKMELERVKEEAGRPEWMERIGEYGNYDGQLPESSLPLEPFQVILYS</sequence>
<dbReference type="InterPro" id="IPR016166">
    <property type="entry name" value="FAD-bd_PCMH"/>
</dbReference>
<evidence type="ECO:0000256" key="1">
    <source>
        <dbReference type="ARBA" id="ARBA00001974"/>
    </source>
</evidence>
<dbReference type="InterPro" id="IPR006094">
    <property type="entry name" value="Oxid_FAD_bind_N"/>
</dbReference>
<dbReference type="PANTHER" id="PTHR42973">
    <property type="entry name" value="BINDING OXIDOREDUCTASE, PUTATIVE (AFU_ORTHOLOGUE AFUA_1G17690)-RELATED"/>
    <property type="match status" value="1"/>
</dbReference>
<evidence type="ECO:0000313" key="7">
    <source>
        <dbReference type="EMBL" id="ANM86442.1"/>
    </source>
</evidence>
<keyword evidence="4" id="KW-0274">FAD</keyword>